<gene>
    <name evidence="2" type="ORF">CIP107547_01980</name>
</gene>
<evidence type="ECO:0000313" key="3">
    <source>
        <dbReference type="Proteomes" id="UP000480222"/>
    </source>
</evidence>
<feature type="repeat" description="ANK" evidence="1">
    <location>
        <begin position="60"/>
        <end position="92"/>
    </location>
</feature>
<dbReference type="Proteomes" id="UP000480222">
    <property type="component" value="Unassembled WGS sequence"/>
</dbReference>
<dbReference type="PANTHER" id="PTHR46899">
    <property type="entry name" value="PROTEIN PHOSPHATASE 1 REGULATORY SUBUNIT 27"/>
    <property type="match status" value="1"/>
</dbReference>
<dbReference type="SUPFAM" id="SSF48403">
    <property type="entry name" value="Ankyrin repeat"/>
    <property type="match status" value="1"/>
</dbReference>
<accession>A0A811G8P9</accession>
<organism evidence="2 3">
    <name type="scientific">Corynebacterium diphtheriae</name>
    <dbReference type="NCBI Taxonomy" id="1717"/>
    <lineage>
        <taxon>Bacteria</taxon>
        <taxon>Bacillati</taxon>
        <taxon>Actinomycetota</taxon>
        <taxon>Actinomycetes</taxon>
        <taxon>Mycobacteriales</taxon>
        <taxon>Corynebacteriaceae</taxon>
        <taxon>Corynebacterium</taxon>
    </lineage>
</organism>
<dbReference type="InterPro" id="IPR036770">
    <property type="entry name" value="Ankyrin_rpt-contain_sf"/>
</dbReference>
<dbReference type="PANTHER" id="PTHR46899:SF3">
    <property type="entry name" value="PROTEIN PHOSPHATASE 1 REGULATORY SUBUNIT 27"/>
    <property type="match status" value="1"/>
</dbReference>
<sequence length="148" mass="15951">MLSVGFLSSQANLEGVNQSEIPEDVQELVSQLFDMARRGDTDTLAQYIDHGVDANLRNQDGNSLLMIAAYSGHHTCVEMLAAHGADVNALNDRGQSPLAGAIFKQEPEVIDSLLRHGADPTAGQPNAIDTARMFGREDLVERLHARGA</sequence>
<evidence type="ECO:0000256" key="1">
    <source>
        <dbReference type="PROSITE-ProRule" id="PRU00023"/>
    </source>
</evidence>
<reference evidence="2 3" key="1">
    <citation type="submission" date="2020-02" db="EMBL/GenBank/DDBJ databases">
        <authorList>
            <person name="Brisse S."/>
        </authorList>
    </citation>
    <scope>NUCLEOTIDE SEQUENCE [LARGE SCALE GENOMIC DNA]</scope>
    <source>
        <strain evidence="2">CIP107547</strain>
    </source>
</reference>
<dbReference type="AlphaFoldDB" id="A0A811G8P9"/>
<evidence type="ECO:0000313" key="2">
    <source>
        <dbReference type="EMBL" id="CAB0615497.1"/>
    </source>
</evidence>
<dbReference type="Pfam" id="PF12796">
    <property type="entry name" value="Ank_2"/>
    <property type="match status" value="1"/>
</dbReference>
<name>A0A811G8P9_CORDP</name>
<dbReference type="PROSITE" id="PS50088">
    <property type="entry name" value="ANK_REPEAT"/>
    <property type="match status" value="2"/>
</dbReference>
<keyword evidence="1" id="KW-0040">ANK repeat</keyword>
<dbReference type="PROSITE" id="PS50297">
    <property type="entry name" value="ANK_REP_REGION"/>
    <property type="match status" value="2"/>
</dbReference>
<feature type="repeat" description="ANK" evidence="1">
    <location>
        <begin position="93"/>
        <end position="125"/>
    </location>
</feature>
<dbReference type="EMBL" id="CADDAV010000022">
    <property type="protein sequence ID" value="CAB0615497.1"/>
    <property type="molecule type" value="Genomic_DNA"/>
</dbReference>
<comment type="caution">
    <text evidence="2">The sequence shown here is derived from an EMBL/GenBank/DDBJ whole genome shotgun (WGS) entry which is preliminary data.</text>
</comment>
<protein>
    <submittedName>
        <fullName evidence="2">Ankyrin repeat domain-containing protein</fullName>
    </submittedName>
</protein>
<dbReference type="InterPro" id="IPR053080">
    <property type="entry name" value="PP1_regulatory_subunit_27"/>
</dbReference>
<dbReference type="SMART" id="SM00248">
    <property type="entry name" value="ANK"/>
    <property type="match status" value="3"/>
</dbReference>
<dbReference type="Gene3D" id="1.25.40.20">
    <property type="entry name" value="Ankyrin repeat-containing domain"/>
    <property type="match status" value="1"/>
</dbReference>
<dbReference type="InterPro" id="IPR002110">
    <property type="entry name" value="Ankyrin_rpt"/>
</dbReference>
<proteinExistence type="predicted"/>